<dbReference type="InterPro" id="IPR029063">
    <property type="entry name" value="SAM-dependent_MTases_sf"/>
</dbReference>
<keyword evidence="3" id="KW-1185">Reference proteome</keyword>
<keyword evidence="2" id="KW-0489">Methyltransferase</keyword>
<accession>F8DZ94</accession>
<evidence type="ECO:0000313" key="2">
    <source>
        <dbReference type="EMBL" id="AEI09780.1"/>
    </source>
</evidence>
<organism evidence="2 3">
    <name type="scientific">Corynebacterium resistens (strain DSM 45100 / JCM 12819 / GTC 2026 / SICGH 158)</name>
    <dbReference type="NCBI Taxonomy" id="662755"/>
    <lineage>
        <taxon>Bacteria</taxon>
        <taxon>Bacillati</taxon>
        <taxon>Actinomycetota</taxon>
        <taxon>Actinomycetes</taxon>
        <taxon>Mycobacteriales</taxon>
        <taxon>Corynebacteriaceae</taxon>
        <taxon>Corynebacterium</taxon>
    </lineage>
</organism>
<dbReference type="AlphaFoldDB" id="F8DZ94"/>
<name>F8DZ94_CORRG</name>
<dbReference type="EMBL" id="CP002857">
    <property type="protein sequence ID" value="AEI09780.1"/>
    <property type="molecule type" value="Genomic_DNA"/>
</dbReference>
<dbReference type="HOGENOM" id="CLU_018398_4_0_11"/>
<dbReference type="GO" id="GO:0003676">
    <property type="term" value="F:nucleic acid binding"/>
    <property type="evidence" value="ECO:0007669"/>
    <property type="project" value="InterPro"/>
</dbReference>
<evidence type="ECO:0000259" key="1">
    <source>
        <dbReference type="Pfam" id="PF17827"/>
    </source>
</evidence>
<proteinExistence type="predicted"/>
<gene>
    <name evidence="2" type="primary">hemK</name>
    <name evidence="2" type="ordered locus">CRES_1425</name>
</gene>
<dbReference type="STRING" id="662755.CRES_1425"/>
<dbReference type="EC" id="2.1.1.-" evidence="2"/>
<feature type="domain" description="Release factor glutamine methyltransferase N-terminal" evidence="1">
    <location>
        <begin position="13"/>
        <end position="94"/>
    </location>
</feature>
<dbReference type="SUPFAM" id="SSF53335">
    <property type="entry name" value="S-adenosyl-L-methionine-dependent methyltransferases"/>
    <property type="match status" value="1"/>
</dbReference>
<dbReference type="CDD" id="cd02440">
    <property type="entry name" value="AdoMet_MTases"/>
    <property type="match status" value="1"/>
</dbReference>
<dbReference type="GO" id="GO:0032259">
    <property type="term" value="P:methylation"/>
    <property type="evidence" value="ECO:0007669"/>
    <property type="project" value="UniProtKB-KW"/>
</dbReference>
<protein>
    <submittedName>
        <fullName evidence="2">Methylase of peptide chain release factor</fullName>
        <ecNumber evidence="2">2.1.1.-</ecNumber>
    </submittedName>
</protein>
<dbReference type="GO" id="GO:0008168">
    <property type="term" value="F:methyltransferase activity"/>
    <property type="evidence" value="ECO:0007669"/>
    <property type="project" value="UniProtKB-KW"/>
</dbReference>
<dbReference type="Pfam" id="PF17827">
    <property type="entry name" value="PrmC_N"/>
    <property type="match status" value="1"/>
</dbReference>
<dbReference type="OrthoDB" id="9800643at2"/>
<dbReference type="Gene3D" id="1.10.8.10">
    <property type="entry name" value="DNA helicase RuvA subunit, C-terminal domain"/>
    <property type="match status" value="1"/>
</dbReference>
<dbReference type="KEGG" id="crd:CRES_1425"/>
<dbReference type="InterPro" id="IPR040758">
    <property type="entry name" value="PrmC_N"/>
</dbReference>
<dbReference type="Proteomes" id="UP000000492">
    <property type="component" value="Chromosome"/>
</dbReference>
<dbReference type="PROSITE" id="PS00092">
    <property type="entry name" value="N6_MTASE"/>
    <property type="match status" value="1"/>
</dbReference>
<sequence length="330" mass="35229">MPEAPGSPSTVGEAIRWGAAQLQSAGVETPLVDSRLLMAYALGAAPSARTSVEVPRIPVSTTEVFFNHDHSTPGVFADWIRQRTQRIPAQHIVGAAVFDGVDFLCRPGGFIPRPETELLVDWAFHEALRRAKIHRDEATNSDDSSHCISVVDLCTGPGSIALALACRFSDATQNALIIGIELHEVALHLARDNEAQLRHRGLISDNVEVRFLRCDLLDVEEVRKLPMGASPDVIVSNPPYVPTSAPVGAEVLHDPSDAVFAGSDGMDFLPGLLGALGIIAGGEEVGVGIEHDDANGAATVRALEEAGARVVEQHQDVAGRDRFVTGTWHS</sequence>
<dbReference type="PANTHER" id="PTHR18895:SF74">
    <property type="entry name" value="MTRF1L RELEASE FACTOR GLUTAMINE METHYLTRANSFERASE"/>
    <property type="match status" value="1"/>
</dbReference>
<dbReference type="eggNOG" id="COG2890">
    <property type="taxonomic scope" value="Bacteria"/>
</dbReference>
<keyword evidence="2" id="KW-0808">Transferase</keyword>
<dbReference type="RefSeq" id="WP_013888790.1">
    <property type="nucleotide sequence ID" value="NC_015673.1"/>
</dbReference>
<dbReference type="PANTHER" id="PTHR18895">
    <property type="entry name" value="HEMK METHYLTRANSFERASE"/>
    <property type="match status" value="1"/>
</dbReference>
<reference evidence="2 3" key="1">
    <citation type="journal article" date="2012" name="BMC Genomics">
        <title>Complete genome sequence, lifestyle, and multi-drug resistance of the human pathogen Corynebacterium resistens DSM 45100 isolated from blood samples of a leukemia patient.</title>
        <authorList>
            <person name="Schroder J."/>
            <person name="Maus I."/>
            <person name="Meyer K."/>
            <person name="Wordemann S."/>
            <person name="Blom J."/>
            <person name="Jaenicke S."/>
            <person name="Schneider J."/>
            <person name="Trost E."/>
            <person name="Tauch A."/>
        </authorList>
    </citation>
    <scope>NUCLEOTIDE SEQUENCE [LARGE SCALE GENOMIC DNA]</scope>
    <source>
        <strain evidence="3">DSM 45100 / JCM 12819 / CCUG 50093 / GTC 2026 / SICGH 158</strain>
    </source>
</reference>
<evidence type="ECO:0000313" key="3">
    <source>
        <dbReference type="Proteomes" id="UP000000492"/>
    </source>
</evidence>
<dbReference type="InterPro" id="IPR002052">
    <property type="entry name" value="DNA_methylase_N6_adenine_CS"/>
</dbReference>
<dbReference type="InterPro" id="IPR050320">
    <property type="entry name" value="N5-glutamine_MTase"/>
</dbReference>
<dbReference type="Gene3D" id="3.40.50.150">
    <property type="entry name" value="Vaccinia Virus protein VP39"/>
    <property type="match status" value="1"/>
</dbReference>